<dbReference type="Gene3D" id="3.10.20.30">
    <property type="match status" value="1"/>
</dbReference>
<dbReference type="InterPro" id="IPR004811">
    <property type="entry name" value="RelA/Spo_fam"/>
</dbReference>
<dbReference type="FunFam" id="3.10.20.30:FF:000002">
    <property type="entry name" value="GTP pyrophosphokinase (RelA/SpoT)"/>
    <property type="match status" value="1"/>
</dbReference>
<dbReference type="EMBL" id="LQYT01000113">
    <property type="protein sequence ID" value="KYD11206.1"/>
    <property type="molecule type" value="Genomic_DNA"/>
</dbReference>
<dbReference type="SUPFAM" id="SSF109604">
    <property type="entry name" value="HD-domain/PDEase-like"/>
    <property type="match status" value="1"/>
</dbReference>
<protein>
    <recommendedName>
        <fullName evidence="3">GTP pyrophosphokinase</fullName>
        <ecNumber evidence="2">2.7.6.5</ecNumber>
    </recommendedName>
    <alternativeName>
        <fullName evidence="6">(p)ppGpp synthase</fullName>
    </alternativeName>
    <alternativeName>
        <fullName evidence="5">ATP:GTP 3'-pyrophosphotransferase</fullName>
    </alternativeName>
    <alternativeName>
        <fullName evidence="7">ppGpp synthase I</fullName>
    </alternativeName>
</protein>
<accession>A0A150LGY8</accession>
<dbReference type="NCBIfam" id="TIGR00691">
    <property type="entry name" value="spoT_relA"/>
    <property type="match status" value="1"/>
</dbReference>
<dbReference type="InterPro" id="IPR006674">
    <property type="entry name" value="HD_domain"/>
</dbReference>
<organism evidence="13 14">
    <name type="scientific">Caldibacillus debilis</name>
    <dbReference type="NCBI Taxonomy" id="301148"/>
    <lineage>
        <taxon>Bacteria</taxon>
        <taxon>Bacillati</taxon>
        <taxon>Bacillota</taxon>
        <taxon>Bacilli</taxon>
        <taxon>Bacillales</taxon>
        <taxon>Bacillaceae</taxon>
        <taxon>Caldibacillus</taxon>
    </lineage>
</organism>
<keyword evidence="13" id="KW-0808">Transferase</keyword>
<comment type="catalytic activity">
    <reaction evidence="8">
        <text>GTP + ATP = guanosine 3'-diphosphate 5'-triphosphate + AMP</text>
        <dbReference type="Rhea" id="RHEA:22088"/>
        <dbReference type="ChEBI" id="CHEBI:30616"/>
        <dbReference type="ChEBI" id="CHEBI:37565"/>
        <dbReference type="ChEBI" id="CHEBI:142410"/>
        <dbReference type="ChEBI" id="CHEBI:456215"/>
        <dbReference type="EC" id="2.7.6.5"/>
    </reaction>
</comment>
<dbReference type="CDD" id="cd05399">
    <property type="entry name" value="NT_Rel-Spo_like"/>
    <property type="match status" value="1"/>
</dbReference>
<dbReference type="Pfam" id="PF02824">
    <property type="entry name" value="TGS"/>
    <property type="match status" value="1"/>
</dbReference>
<proteinExistence type="inferred from homology"/>
<dbReference type="GO" id="GO:0016301">
    <property type="term" value="F:kinase activity"/>
    <property type="evidence" value="ECO:0007669"/>
    <property type="project" value="UniProtKB-KW"/>
</dbReference>
<comment type="similarity">
    <text evidence="9">Belongs to the relA/spoT family.</text>
</comment>
<dbReference type="SUPFAM" id="SSF81301">
    <property type="entry name" value="Nucleotidyltransferase"/>
    <property type="match status" value="1"/>
</dbReference>
<gene>
    <name evidence="13" type="ORF">B4135_3321</name>
</gene>
<evidence type="ECO:0000313" key="13">
    <source>
        <dbReference type="EMBL" id="KYD11206.1"/>
    </source>
</evidence>
<dbReference type="GO" id="GO:0015970">
    <property type="term" value="P:guanosine tetraphosphate biosynthetic process"/>
    <property type="evidence" value="ECO:0007669"/>
    <property type="project" value="UniProtKB-UniPathway"/>
</dbReference>
<dbReference type="UniPathway" id="UPA00908">
    <property type="reaction ID" value="UER00884"/>
</dbReference>
<evidence type="ECO:0000313" key="14">
    <source>
        <dbReference type="Proteomes" id="UP000075683"/>
    </source>
</evidence>
<dbReference type="PROSITE" id="PS51671">
    <property type="entry name" value="ACT"/>
    <property type="match status" value="1"/>
</dbReference>
<evidence type="ECO:0000256" key="9">
    <source>
        <dbReference type="RuleBase" id="RU003847"/>
    </source>
</evidence>
<dbReference type="OrthoDB" id="9805041at2"/>
<dbReference type="STRING" id="301148.B4135_3321"/>
<dbReference type="GO" id="GO:0008728">
    <property type="term" value="F:GTP diphosphokinase activity"/>
    <property type="evidence" value="ECO:0007669"/>
    <property type="project" value="UniProtKB-EC"/>
</dbReference>
<evidence type="ECO:0000256" key="7">
    <source>
        <dbReference type="ARBA" id="ARBA00033308"/>
    </source>
</evidence>
<dbReference type="GO" id="GO:0005525">
    <property type="term" value="F:GTP binding"/>
    <property type="evidence" value="ECO:0007669"/>
    <property type="project" value="UniProtKB-KW"/>
</dbReference>
<evidence type="ECO:0000256" key="5">
    <source>
        <dbReference type="ARBA" id="ARBA00029754"/>
    </source>
</evidence>
<dbReference type="Pfam" id="PF19296">
    <property type="entry name" value="RelA_AH_RIS"/>
    <property type="match status" value="1"/>
</dbReference>
<evidence type="ECO:0000256" key="6">
    <source>
        <dbReference type="ARBA" id="ARBA00032407"/>
    </source>
</evidence>
<evidence type="ECO:0000259" key="12">
    <source>
        <dbReference type="PROSITE" id="PS51880"/>
    </source>
</evidence>
<dbReference type="GO" id="GO:0005886">
    <property type="term" value="C:plasma membrane"/>
    <property type="evidence" value="ECO:0007669"/>
    <property type="project" value="TreeGrafter"/>
</dbReference>
<keyword evidence="13" id="KW-0418">Kinase</keyword>
<dbReference type="Gene3D" id="1.10.3210.10">
    <property type="entry name" value="Hypothetical protein af1432"/>
    <property type="match status" value="1"/>
</dbReference>
<evidence type="ECO:0000256" key="2">
    <source>
        <dbReference type="ARBA" id="ARBA00013251"/>
    </source>
</evidence>
<feature type="domain" description="TGS" evidence="12">
    <location>
        <begin position="393"/>
        <end position="454"/>
    </location>
</feature>
<dbReference type="InterPro" id="IPR012676">
    <property type="entry name" value="TGS-like"/>
</dbReference>
<comment type="function">
    <text evidence="9">In eubacteria ppGpp (guanosine 3'-diphosphate 5'-diphosphate) is a mediator of the stringent response that coordinates a variety of cellular activities in response to changes in nutritional abundance.</text>
</comment>
<dbReference type="InterPro" id="IPR045865">
    <property type="entry name" value="ACT-like_dom_sf"/>
</dbReference>
<dbReference type="RefSeq" id="WP_061569695.1">
    <property type="nucleotide sequence ID" value="NZ_LQYT01000113.1"/>
</dbReference>
<feature type="domain" description="ACT" evidence="10">
    <location>
        <begin position="657"/>
        <end position="731"/>
    </location>
</feature>
<dbReference type="InterPro" id="IPR033655">
    <property type="entry name" value="TGS_RelA/SpoT"/>
</dbReference>
<comment type="caution">
    <text evidence="13">The sequence shown here is derived from an EMBL/GenBank/DDBJ whole genome shotgun (WGS) entry which is preliminary data.</text>
</comment>
<dbReference type="FunFam" id="1.10.3210.10:FF:000001">
    <property type="entry name" value="GTP pyrophosphokinase RelA"/>
    <property type="match status" value="1"/>
</dbReference>
<evidence type="ECO:0000256" key="8">
    <source>
        <dbReference type="ARBA" id="ARBA00048244"/>
    </source>
</evidence>
<dbReference type="CDD" id="cd04876">
    <property type="entry name" value="ACT_RelA-SpoT"/>
    <property type="match status" value="1"/>
</dbReference>
<dbReference type="EC" id="2.7.6.5" evidence="2"/>
<dbReference type="Gene3D" id="3.30.460.10">
    <property type="entry name" value="Beta Polymerase, domain 2"/>
    <property type="match status" value="1"/>
</dbReference>
<dbReference type="FunFam" id="3.30.460.10:FF:000001">
    <property type="entry name" value="GTP pyrophosphokinase RelA"/>
    <property type="match status" value="1"/>
</dbReference>
<evidence type="ECO:0000259" key="10">
    <source>
        <dbReference type="PROSITE" id="PS51671"/>
    </source>
</evidence>
<dbReference type="PANTHER" id="PTHR21262">
    <property type="entry name" value="GUANOSINE-3',5'-BIS DIPHOSPHATE 3'-PYROPHOSPHOHYDROLASE"/>
    <property type="match status" value="1"/>
</dbReference>
<name>A0A150LGY8_9BACI</name>
<dbReference type="InterPro" id="IPR007685">
    <property type="entry name" value="RelA_SpoT"/>
</dbReference>
<dbReference type="InterPro" id="IPR002912">
    <property type="entry name" value="ACT_dom"/>
</dbReference>
<dbReference type="SUPFAM" id="SSF55021">
    <property type="entry name" value="ACT-like"/>
    <property type="match status" value="1"/>
</dbReference>
<dbReference type="CDD" id="cd01668">
    <property type="entry name" value="TGS_RSH"/>
    <property type="match status" value="1"/>
</dbReference>
<dbReference type="InterPro" id="IPR043519">
    <property type="entry name" value="NT_sf"/>
</dbReference>
<keyword evidence="4" id="KW-0547">Nucleotide-binding</keyword>
<dbReference type="SMART" id="SM00954">
    <property type="entry name" value="RelA_SpoT"/>
    <property type="match status" value="1"/>
</dbReference>
<evidence type="ECO:0000256" key="3">
    <source>
        <dbReference type="ARBA" id="ARBA00019852"/>
    </source>
</evidence>
<comment type="pathway">
    <text evidence="1">Purine metabolism; ppGpp biosynthesis; ppGpp from GTP: step 1/2.</text>
</comment>
<dbReference type="AlphaFoldDB" id="A0A150LGY8"/>
<dbReference type="PANTHER" id="PTHR21262:SF31">
    <property type="entry name" value="GTP PYROPHOSPHOKINASE"/>
    <property type="match status" value="1"/>
</dbReference>
<dbReference type="PATRIC" id="fig|301148.3.peg.1289"/>
<keyword evidence="4" id="KW-0342">GTP-binding</keyword>
<dbReference type="InterPro" id="IPR003607">
    <property type="entry name" value="HD/PDEase_dom"/>
</dbReference>
<dbReference type="PROSITE" id="PS51831">
    <property type="entry name" value="HD"/>
    <property type="match status" value="1"/>
</dbReference>
<evidence type="ECO:0000256" key="4">
    <source>
        <dbReference type="ARBA" id="ARBA00023134"/>
    </source>
</evidence>
<evidence type="ECO:0000256" key="1">
    <source>
        <dbReference type="ARBA" id="ARBA00004976"/>
    </source>
</evidence>
<dbReference type="InterPro" id="IPR012675">
    <property type="entry name" value="Beta-grasp_dom_sf"/>
</dbReference>
<dbReference type="InterPro" id="IPR004095">
    <property type="entry name" value="TGS"/>
</dbReference>
<dbReference type="Pfam" id="PF13328">
    <property type="entry name" value="HD_4"/>
    <property type="match status" value="1"/>
</dbReference>
<dbReference type="Proteomes" id="UP000075683">
    <property type="component" value="Unassembled WGS sequence"/>
</dbReference>
<evidence type="ECO:0000259" key="11">
    <source>
        <dbReference type="PROSITE" id="PS51831"/>
    </source>
</evidence>
<dbReference type="InterPro" id="IPR045600">
    <property type="entry name" value="RelA/SpoT_AH_RIS"/>
</dbReference>
<dbReference type="Pfam" id="PF13291">
    <property type="entry name" value="ACT_4"/>
    <property type="match status" value="1"/>
</dbReference>
<dbReference type="SMART" id="SM00471">
    <property type="entry name" value="HDc"/>
    <property type="match status" value="1"/>
</dbReference>
<dbReference type="Pfam" id="PF04607">
    <property type="entry name" value="RelA_SpoT"/>
    <property type="match status" value="1"/>
</dbReference>
<dbReference type="SUPFAM" id="SSF81271">
    <property type="entry name" value="TGS-like"/>
    <property type="match status" value="1"/>
</dbReference>
<dbReference type="Gene3D" id="3.30.70.260">
    <property type="match status" value="1"/>
</dbReference>
<feature type="domain" description="HD" evidence="11">
    <location>
        <begin position="51"/>
        <end position="150"/>
    </location>
</feature>
<sequence>MNDVDQSCIVANVFNKIASYLNEEHMAVVRKAYEFAKKAHEGQYRKSGEPYIYHPVQVVEILADLRMDPATLAAGFLHDVVEDTDVSLDTIREEFGEEIAMLVDGVTKLGKIKYKSHEEQQAENHRKMFVAMAKDLRVILIKFSDRLHNMRTLKYLPEEKQRRIATETLEIFAPLAHRLGISKIKWELEDTALRYLNPQQYYRIVNLMKRKRAEREKYLQEVINEIKNRLNEVQIKAEITGRPKHIYSIYRKMVLQNKQFNEIYDLLAVRIIVNSIKDCYAVLGIIHTCWKPMPGRFKDYIAMPKQNLYQSLHTTVIGPKGEPLEVQIRTYGMHQIAEYGIAAHWAYKEGKKVNPQDDFEKKLSWFREILEFQNDSSNAEEFMESLKLDLFSDMVYVFTPKGDVIELPTGSVPIDFAYRIHSEIGNKTIGAKVNNKLVPLDYKLKTGDIVEIITSKHSYGPSADWLKLAQTSQAKNKIKQFFKRQRKEENIVKGREMVEKEIRSMDFDVKEVMTAENLKQVAEKYNFSNEEDMFAAVGYNGITAAQVANRLTEKFRKKKDEEEATILDQVSELRPIPAVKRHDTGVKVKGIDNLLIRLSRCCNPIPGDEIIGYITKGRGVSVHRVDCPNIKNEDNKERLIEVEWENYAGKNKEYNVDLEIIGYDRRGLLNEILQAINEGKTNITQVSGRTDRNKMATIFVTISIYNISHLQKIVDRIKQVPDIFTVRRVMN</sequence>
<dbReference type="PROSITE" id="PS51880">
    <property type="entry name" value="TGS"/>
    <property type="match status" value="1"/>
</dbReference>
<dbReference type="CDD" id="cd00077">
    <property type="entry name" value="HDc"/>
    <property type="match status" value="1"/>
</dbReference>
<reference evidence="13 14" key="1">
    <citation type="submission" date="2016-01" db="EMBL/GenBank/DDBJ databases">
        <title>Draft Genome Sequences of Seven Thermophilic Sporeformers Isolated from Foods.</title>
        <authorList>
            <person name="Berendsen E.M."/>
            <person name="Wells-Bennik M.H."/>
            <person name="Krawcyk A.O."/>
            <person name="De Jong A."/>
            <person name="Holsappel S."/>
            <person name="Eijlander R.T."/>
            <person name="Kuipers O.P."/>
        </authorList>
    </citation>
    <scope>NUCLEOTIDE SEQUENCE [LARGE SCALE GENOMIC DNA]</scope>
    <source>
        <strain evidence="13 14">B4135</strain>
    </source>
</reference>